<name>A0A9D1JPK9_9FIRM</name>
<proteinExistence type="predicted"/>
<reference evidence="1" key="1">
    <citation type="submission" date="2020-10" db="EMBL/GenBank/DDBJ databases">
        <authorList>
            <person name="Gilroy R."/>
        </authorList>
    </citation>
    <scope>NUCLEOTIDE SEQUENCE</scope>
    <source>
        <strain evidence="1">CHK178-757</strain>
    </source>
</reference>
<dbReference type="Proteomes" id="UP000823927">
    <property type="component" value="Unassembled WGS sequence"/>
</dbReference>
<dbReference type="Pfam" id="PF09719">
    <property type="entry name" value="C_GCAxxG_C_C"/>
    <property type="match status" value="1"/>
</dbReference>
<evidence type="ECO:0000313" key="1">
    <source>
        <dbReference type="EMBL" id="HIS46213.1"/>
    </source>
</evidence>
<organism evidence="1 2">
    <name type="scientific">Candidatus Scybalocola faecigallinarum</name>
    <dbReference type="NCBI Taxonomy" id="2840941"/>
    <lineage>
        <taxon>Bacteria</taxon>
        <taxon>Bacillati</taxon>
        <taxon>Bacillota</taxon>
        <taxon>Clostridia</taxon>
        <taxon>Lachnospirales</taxon>
        <taxon>Lachnospiraceae</taxon>
        <taxon>Lachnospiraceae incertae sedis</taxon>
        <taxon>Candidatus Scybalocola (ex Gilroy et al. 2021)</taxon>
    </lineage>
</organism>
<dbReference type="InterPro" id="IPR010181">
    <property type="entry name" value="CGCAxxGCC_motif"/>
</dbReference>
<dbReference type="AlphaFoldDB" id="A0A9D1JPK9"/>
<protein>
    <submittedName>
        <fullName evidence="1">C-GCAxxG-C-C family protein</fullName>
    </submittedName>
</protein>
<reference evidence="1" key="2">
    <citation type="journal article" date="2021" name="PeerJ">
        <title>Extensive microbial diversity within the chicken gut microbiome revealed by metagenomics and culture.</title>
        <authorList>
            <person name="Gilroy R."/>
            <person name="Ravi A."/>
            <person name="Getino M."/>
            <person name="Pursley I."/>
            <person name="Horton D.L."/>
            <person name="Alikhan N.F."/>
            <person name="Baker D."/>
            <person name="Gharbi K."/>
            <person name="Hall N."/>
            <person name="Watson M."/>
            <person name="Adriaenssens E.M."/>
            <person name="Foster-Nyarko E."/>
            <person name="Jarju S."/>
            <person name="Secka A."/>
            <person name="Antonio M."/>
            <person name="Oren A."/>
            <person name="Chaudhuri R.R."/>
            <person name="La Ragione R."/>
            <person name="Hildebrand F."/>
            <person name="Pallen M.J."/>
        </authorList>
    </citation>
    <scope>NUCLEOTIDE SEQUENCE</scope>
    <source>
        <strain evidence="1">CHK178-757</strain>
    </source>
</reference>
<accession>A0A9D1JPK9</accession>
<dbReference type="NCBIfam" id="TIGR01909">
    <property type="entry name" value="C_GCAxxG_C_C"/>
    <property type="match status" value="1"/>
</dbReference>
<sequence>MTKERIYDYFINKDFNCAESMLHALNDEYDLQIPDHAFKLIGGFGGGMACGKNCGALCGGCAALGWAMIQDRAHTTPGLREAAAEYAVKFTRHFGSDRCDCLSPVYKKPDTRCLQLLEQAADIFDQVWGGINIGK</sequence>
<evidence type="ECO:0000313" key="2">
    <source>
        <dbReference type="Proteomes" id="UP000823927"/>
    </source>
</evidence>
<comment type="caution">
    <text evidence="1">The sequence shown here is derived from an EMBL/GenBank/DDBJ whole genome shotgun (WGS) entry which is preliminary data.</text>
</comment>
<gene>
    <name evidence="1" type="ORF">IAB46_01400</name>
</gene>
<dbReference type="EMBL" id="DVIT01000006">
    <property type="protein sequence ID" value="HIS46213.1"/>
    <property type="molecule type" value="Genomic_DNA"/>
</dbReference>